<dbReference type="GO" id="GO:0016020">
    <property type="term" value="C:membrane"/>
    <property type="evidence" value="ECO:0007669"/>
    <property type="project" value="UniProtKB-SubCell"/>
</dbReference>
<evidence type="ECO:0000313" key="7">
    <source>
        <dbReference type="EMBL" id="RBN49752.1"/>
    </source>
</evidence>
<feature type="transmembrane region" description="Helical" evidence="5">
    <location>
        <begin position="362"/>
        <end position="385"/>
    </location>
</feature>
<gene>
    <name evidence="7" type="ORF">DR980_11075</name>
</gene>
<reference evidence="7 8" key="1">
    <citation type="submission" date="2018-07" db="EMBL/GenBank/DDBJ databases">
        <title>Complete genome sequence of Flavobacterium psychrolimnae LMG 22018.</title>
        <authorList>
            <person name="Kim D.-U."/>
        </authorList>
    </citation>
    <scope>NUCLEOTIDE SEQUENCE [LARGE SCALE GENOMIC DNA]</scope>
    <source>
        <strain evidence="7 8">LMG 22018</strain>
    </source>
</reference>
<feature type="transmembrane region" description="Helical" evidence="5">
    <location>
        <begin position="55"/>
        <end position="72"/>
    </location>
</feature>
<protein>
    <recommendedName>
        <fullName evidence="6">O-antigen ligase-related domain-containing protein</fullName>
    </recommendedName>
</protein>
<evidence type="ECO:0000256" key="3">
    <source>
        <dbReference type="ARBA" id="ARBA00022989"/>
    </source>
</evidence>
<dbReference type="InterPro" id="IPR007016">
    <property type="entry name" value="O-antigen_ligase-rel_domated"/>
</dbReference>
<keyword evidence="8" id="KW-1185">Reference proteome</keyword>
<dbReference type="EMBL" id="QNUX01000010">
    <property type="protein sequence ID" value="RBN49752.1"/>
    <property type="molecule type" value="Genomic_DNA"/>
</dbReference>
<dbReference type="PANTHER" id="PTHR37422:SF13">
    <property type="entry name" value="LIPOPOLYSACCHARIDE BIOSYNTHESIS PROTEIN PA4999-RELATED"/>
    <property type="match status" value="1"/>
</dbReference>
<comment type="subcellular location">
    <subcellularLocation>
        <location evidence="1">Membrane</location>
        <topology evidence="1">Multi-pass membrane protein</topology>
    </subcellularLocation>
</comment>
<organism evidence="7 8">
    <name type="scientific">Flavobacterium psychrolimnae</name>
    <dbReference type="NCBI Taxonomy" id="249351"/>
    <lineage>
        <taxon>Bacteria</taxon>
        <taxon>Pseudomonadati</taxon>
        <taxon>Bacteroidota</taxon>
        <taxon>Flavobacteriia</taxon>
        <taxon>Flavobacteriales</taxon>
        <taxon>Flavobacteriaceae</taxon>
        <taxon>Flavobacterium</taxon>
    </lineage>
</organism>
<keyword evidence="4 5" id="KW-0472">Membrane</keyword>
<dbReference type="PANTHER" id="PTHR37422">
    <property type="entry name" value="TEICHURONIC ACID BIOSYNTHESIS PROTEIN TUAE"/>
    <property type="match status" value="1"/>
</dbReference>
<dbReference type="OrthoDB" id="787277at2"/>
<feature type="transmembrane region" description="Helical" evidence="5">
    <location>
        <begin position="12"/>
        <end position="43"/>
    </location>
</feature>
<feature type="transmembrane region" description="Helical" evidence="5">
    <location>
        <begin position="221"/>
        <end position="239"/>
    </location>
</feature>
<accession>A0A366AY10</accession>
<dbReference type="Proteomes" id="UP000253676">
    <property type="component" value="Unassembled WGS sequence"/>
</dbReference>
<evidence type="ECO:0000313" key="8">
    <source>
        <dbReference type="Proteomes" id="UP000253676"/>
    </source>
</evidence>
<name>A0A366AY10_9FLAO</name>
<sequence>MTIKAHKIFIPLFLLIVFCQLYVPSFRINMFIQLVAILVILLLDDTVLTKGIVNKITPLLLIFGLGMFTSIFHEFKLIHFIKDITHFLKPILGLMLGYFIFKKMEFNVFVKVVILAGFASALLHFCLIFIFGNLSSESINDIRNSFGKDNFLELFSLLFALFYGKFQHEPLFKSKVLKNIILLVLVVSNTLYFSRTMVIVFVVALLSIYGFTKINAKTIRFFLVSIALIAVFYAYLFSIKLDRNAAGVESFLYKVKIAPSEVFSTKINRENHKDLWDHWRGYEVKRAFALMNESKSSYVIGTGFGSLIDLKFKAPLDLKGIRYISETHNGYIYIFYKTGIVGLLLLLYFLKKLHSYVYREYTFANQFIGLTGMVFFFTTLTITGIYNPKDVIIIILGGLIAVSHNNNATRSTLK</sequence>
<evidence type="ECO:0000256" key="1">
    <source>
        <dbReference type="ARBA" id="ARBA00004141"/>
    </source>
</evidence>
<keyword evidence="2 5" id="KW-0812">Transmembrane</keyword>
<feature type="domain" description="O-antigen ligase-related" evidence="6">
    <location>
        <begin position="182"/>
        <end position="347"/>
    </location>
</feature>
<feature type="transmembrane region" description="Helical" evidence="5">
    <location>
        <begin position="84"/>
        <end position="101"/>
    </location>
</feature>
<feature type="transmembrane region" description="Helical" evidence="5">
    <location>
        <begin position="180"/>
        <end position="209"/>
    </location>
</feature>
<dbReference type="Pfam" id="PF04932">
    <property type="entry name" value="Wzy_C"/>
    <property type="match status" value="1"/>
</dbReference>
<evidence type="ECO:0000256" key="5">
    <source>
        <dbReference type="SAM" id="Phobius"/>
    </source>
</evidence>
<feature type="transmembrane region" description="Helical" evidence="5">
    <location>
        <begin position="113"/>
        <end position="131"/>
    </location>
</feature>
<evidence type="ECO:0000259" key="6">
    <source>
        <dbReference type="Pfam" id="PF04932"/>
    </source>
</evidence>
<feature type="transmembrane region" description="Helical" evidence="5">
    <location>
        <begin position="330"/>
        <end position="350"/>
    </location>
</feature>
<keyword evidence="3 5" id="KW-1133">Transmembrane helix</keyword>
<evidence type="ECO:0000256" key="4">
    <source>
        <dbReference type="ARBA" id="ARBA00023136"/>
    </source>
</evidence>
<evidence type="ECO:0000256" key="2">
    <source>
        <dbReference type="ARBA" id="ARBA00022692"/>
    </source>
</evidence>
<proteinExistence type="predicted"/>
<dbReference type="AlphaFoldDB" id="A0A366AY10"/>
<comment type="caution">
    <text evidence="7">The sequence shown here is derived from an EMBL/GenBank/DDBJ whole genome shotgun (WGS) entry which is preliminary data.</text>
</comment>
<dbReference type="InterPro" id="IPR051533">
    <property type="entry name" value="WaaL-like"/>
</dbReference>
<feature type="transmembrane region" description="Helical" evidence="5">
    <location>
        <begin position="391"/>
        <end position="408"/>
    </location>
</feature>